<protein>
    <submittedName>
        <fullName evidence="1">Uncharacterized protein</fullName>
    </submittedName>
</protein>
<gene>
    <name evidence="1" type="ORF">D8674_035361</name>
</gene>
<comment type="caution">
    <text evidence="1">The sequence shown here is derived from an EMBL/GenBank/DDBJ whole genome shotgun (WGS) entry which is preliminary data.</text>
</comment>
<keyword evidence="2" id="KW-1185">Reference proteome</keyword>
<name>A0A5N5GC55_9ROSA</name>
<organism evidence="1 2">
    <name type="scientific">Pyrus ussuriensis x Pyrus communis</name>
    <dbReference type="NCBI Taxonomy" id="2448454"/>
    <lineage>
        <taxon>Eukaryota</taxon>
        <taxon>Viridiplantae</taxon>
        <taxon>Streptophyta</taxon>
        <taxon>Embryophyta</taxon>
        <taxon>Tracheophyta</taxon>
        <taxon>Spermatophyta</taxon>
        <taxon>Magnoliopsida</taxon>
        <taxon>eudicotyledons</taxon>
        <taxon>Gunneridae</taxon>
        <taxon>Pentapetalae</taxon>
        <taxon>rosids</taxon>
        <taxon>fabids</taxon>
        <taxon>Rosales</taxon>
        <taxon>Rosaceae</taxon>
        <taxon>Amygdaloideae</taxon>
        <taxon>Maleae</taxon>
        <taxon>Pyrus</taxon>
    </lineage>
</organism>
<sequence>MERDGTLSTERNYSPILQTPININAMIVEEFNKAFSSTCEALLTMQDEDTATERYVKAAQNHSPVAKALALNRIFVGGHPPSVDSG</sequence>
<reference evidence="1 2" key="1">
    <citation type="submission" date="2019-09" db="EMBL/GenBank/DDBJ databases">
        <authorList>
            <person name="Ou C."/>
        </authorList>
    </citation>
    <scope>NUCLEOTIDE SEQUENCE [LARGE SCALE GENOMIC DNA]</scope>
    <source>
        <strain evidence="1">S2</strain>
        <tissue evidence="1">Leaf</tissue>
    </source>
</reference>
<evidence type="ECO:0000313" key="2">
    <source>
        <dbReference type="Proteomes" id="UP000327157"/>
    </source>
</evidence>
<dbReference type="Proteomes" id="UP000327157">
    <property type="component" value="Chromosome 9"/>
</dbReference>
<dbReference type="EMBL" id="SMOL01000458">
    <property type="protein sequence ID" value="KAB2613045.1"/>
    <property type="molecule type" value="Genomic_DNA"/>
</dbReference>
<accession>A0A5N5GC55</accession>
<proteinExistence type="predicted"/>
<reference evidence="2" key="2">
    <citation type="submission" date="2019-10" db="EMBL/GenBank/DDBJ databases">
        <title>A de novo genome assembly of a pear dwarfing rootstock.</title>
        <authorList>
            <person name="Wang F."/>
            <person name="Wang J."/>
            <person name="Li S."/>
            <person name="Zhang Y."/>
            <person name="Fang M."/>
            <person name="Ma L."/>
            <person name="Zhao Y."/>
            <person name="Jiang S."/>
        </authorList>
    </citation>
    <scope>NUCLEOTIDE SEQUENCE [LARGE SCALE GENOMIC DNA]</scope>
</reference>
<reference evidence="1 2" key="3">
    <citation type="submission" date="2019-11" db="EMBL/GenBank/DDBJ databases">
        <title>A de novo genome assembly of a pear dwarfing rootstock.</title>
        <authorList>
            <person name="Wang F."/>
            <person name="Wang J."/>
            <person name="Li S."/>
            <person name="Zhang Y."/>
            <person name="Fang M."/>
            <person name="Ma L."/>
            <person name="Zhao Y."/>
            <person name="Jiang S."/>
        </authorList>
    </citation>
    <scope>NUCLEOTIDE SEQUENCE [LARGE SCALE GENOMIC DNA]</scope>
    <source>
        <strain evidence="1">S2</strain>
        <tissue evidence="1">Leaf</tissue>
    </source>
</reference>
<evidence type="ECO:0000313" key="1">
    <source>
        <dbReference type="EMBL" id="KAB2613045.1"/>
    </source>
</evidence>
<dbReference type="AlphaFoldDB" id="A0A5N5GC55"/>